<dbReference type="OrthoDB" id="9068at2157"/>
<dbReference type="HOGENOM" id="CLU_058359_0_0_2"/>
<gene>
    <name evidence="1" type="ordered locus">Ngar_c23960</name>
</gene>
<dbReference type="RefSeq" id="WP_015019856.1">
    <property type="nucleotide sequence ID" value="NC_018719.1"/>
</dbReference>
<evidence type="ECO:0000313" key="2">
    <source>
        <dbReference type="Proteomes" id="UP000008037"/>
    </source>
</evidence>
<dbReference type="Proteomes" id="UP000008037">
    <property type="component" value="Chromosome"/>
</dbReference>
<dbReference type="InParanoid" id="K0ID59"/>
<name>K0ID59_NITGG</name>
<dbReference type="BioCyc" id="CNIT1237085:G1324-2394-MONOMER"/>
<dbReference type="GeneID" id="13794413"/>
<dbReference type="EMBL" id="CP002408">
    <property type="protein sequence ID" value="AFU59321.1"/>
    <property type="molecule type" value="Genomic_DNA"/>
</dbReference>
<organism evidence="1 2">
    <name type="scientific">Nitrososphaera gargensis (strain Ga9.2)</name>
    <dbReference type="NCBI Taxonomy" id="1237085"/>
    <lineage>
        <taxon>Archaea</taxon>
        <taxon>Nitrososphaerota</taxon>
        <taxon>Nitrososphaeria</taxon>
        <taxon>Nitrososphaerales</taxon>
        <taxon>Nitrososphaeraceae</taxon>
        <taxon>Nitrososphaera</taxon>
    </lineage>
</organism>
<dbReference type="KEGG" id="nga:Ngar_c23960"/>
<accession>K0ID59</accession>
<protein>
    <submittedName>
        <fullName evidence="1">Uncharacterized protein</fullName>
    </submittedName>
</protein>
<sequence length="291" mass="33149">MPLLAVRAPFKGEDYFCRRVNAAAQKVEQTYLEAIGPAIAMRQTNAMLGDGTVTQADTFDPQNVQVFYQRLANSLKGWAFTGILKSANEDLHRLYCQFTKEAGKYYISGYFGVQFHVLPYYRVDRRVIEVQKELAKIADDATSLFKDMTGAADKALAAELEKRGYGNLEFQELFTKIFDDEKLVQELDEKAAAVEKQFPEFEKMGKRKTELFAELNDLLIELYQTSPVLIDYNRLMHGEEGVTNYFDIEVIKNKKTREAHLDTPKIKKDYADLIAGELDKVADALKKAKIP</sequence>
<keyword evidence="2" id="KW-1185">Reference proteome</keyword>
<proteinExistence type="predicted"/>
<reference evidence="1 2" key="1">
    <citation type="journal article" date="2012" name="Environ. Microbiol.">
        <title>The genome of the ammonia-oxidizing Candidatus Nitrososphaera gargensis: insights into metabolic versatility and environmental adaptations.</title>
        <authorList>
            <person name="Spang A."/>
            <person name="Poehlein A."/>
            <person name="Offre P."/>
            <person name="Zumbragel S."/>
            <person name="Haider S."/>
            <person name="Rychlik N."/>
            <person name="Nowka B."/>
            <person name="Schmeisser C."/>
            <person name="Lebedeva E.V."/>
            <person name="Rattei T."/>
            <person name="Bohm C."/>
            <person name="Schmid M."/>
            <person name="Galushko A."/>
            <person name="Hatzenpichler R."/>
            <person name="Weinmaier T."/>
            <person name="Daniel R."/>
            <person name="Schleper C."/>
            <person name="Spieck E."/>
            <person name="Streit W."/>
            <person name="Wagner M."/>
        </authorList>
    </citation>
    <scope>NUCLEOTIDE SEQUENCE [LARGE SCALE GENOMIC DNA]</scope>
    <source>
        <strain evidence="2">Ga9.2</strain>
    </source>
</reference>
<dbReference type="AlphaFoldDB" id="K0ID59"/>
<evidence type="ECO:0000313" key="1">
    <source>
        <dbReference type="EMBL" id="AFU59321.1"/>
    </source>
</evidence>